<dbReference type="SMART" id="SM00801">
    <property type="entry name" value="dDENN"/>
    <property type="match status" value="1"/>
</dbReference>
<dbReference type="Gene3D" id="1.20.58.900">
    <property type="match status" value="1"/>
</dbReference>
<dbReference type="InterPro" id="IPR047278">
    <property type="entry name" value="DEN5A/B"/>
</dbReference>
<evidence type="ECO:0000256" key="2">
    <source>
        <dbReference type="ARBA" id="ARBA00022737"/>
    </source>
</evidence>
<sequence>MASYETSPFSTPGTPSRRLYKKERLKMISQITLLDATMDGKIVVSLKIEDCSFVDDSSLSLLSMPDGPFMSSEPITPSFHSFVITVQNGQRIYGGSYIFGLKQIARNKDGDDHKTVYMSRALVAITIRPIVDQLKKLLEWCVTEGGSNPRWLRCLVNIRLPQKGKCILIHLPEIKGSTKNEIHSNSILPNQEMSLKEIDQLNDQTIAIFRPFSIFPLFDYSYRKLFTDLLNIDNLLLIFTCALNEVQILIMSHSYYNLMLISECIVALLNPFKWQHVYVPILPSKLGLNYLDAPTPFIMGIHSRIRNYIKPEKISCFFDCDNKKVELNMDPSTLIIPPFIEELRTELHELIAQDPRLCSNFTKSDALKRVSELAHKYNVISDNFTYLDETKLNQKIRILFFKKMKKHILNKYQHFIAYVSDKKDQIRFDSVAYLSDQPLAMRAFLQNFVETQMFATFIDEAGKSISKKQKTFNIDSTMVDSYYNFDDDYEDIDFTIYSDKMIDARFSAAQSINLCELEDMTNPNLLATMSPSKRRAQSNLSVRNQVRSIPSSPAKMVSTALTAQTNWKVVESLLKEVKHKNFGIIYTLSLTVNINSKVYVEQCFIRNNVTNCLYRFDCDKWFGKNIADNSIERLLIGQIVTGSINDHLKKSSNHLRSSSIGRNWTRSSEVTSKEEKYSADDLQAMVGESVNQIIKFYYHDKIKSSTNVSDGQISNKGLLLGGKVSNSSSTLGKVGKSRATPNCRTLISLFFGDKKFLWIINQIFYCGFKNRRSFRKQTFIWDYILRVQCELKHAMSSSFSESERLSVKDFVTLIDQIGDRASTYGKDMKFQLFILIALRDHKLSPNYLKLICRPQLAQLHYDNESFVRDGLLFTFLTEILKSFNEIEIKLDSTLTKNI</sequence>
<dbReference type="PROSITE" id="PS50826">
    <property type="entry name" value="RUN"/>
    <property type="match status" value="1"/>
</dbReference>
<dbReference type="EMBL" id="JAPWDV010000001">
    <property type="protein sequence ID" value="KAJ6224507.1"/>
    <property type="molecule type" value="Genomic_DNA"/>
</dbReference>
<comment type="subcellular location">
    <subcellularLocation>
        <location evidence="1">Membrane</location>
    </subcellularLocation>
</comment>
<dbReference type="Pfam" id="PF03456">
    <property type="entry name" value="uDENN"/>
    <property type="match status" value="1"/>
</dbReference>
<gene>
    <name evidence="6" type="ORF">RDWZM_003052</name>
</gene>
<dbReference type="Proteomes" id="UP001142055">
    <property type="component" value="Chromosome 1"/>
</dbReference>
<dbReference type="Gene3D" id="6.10.140.1000">
    <property type="match status" value="1"/>
</dbReference>
<dbReference type="InterPro" id="IPR037516">
    <property type="entry name" value="Tripartite_DENN"/>
</dbReference>
<dbReference type="GO" id="GO:0005085">
    <property type="term" value="F:guanyl-nucleotide exchange factor activity"/>
    <property type="evidence" value="ECO:0007669"/>
    <property type="project" value="InterPro"/>
</dbReference>
<keyword evidence="2" id="KW-0677">Repeat</keyword>
<dbReference type="InterPro" id="IPR005112">
    <property type="entry name" value="dDENN_dom"/>
</dbReference>
<dbReference type="GO" id="GO:0031267">
    <property type="term" value="F:small GTPase binding"/>
    <property type="evidence" value="ECO:0007669"/>
    <property type="project" value="InterPro"/>
</dbReference>
<dbReference type="InterPro" id="IPR004012">
    <property type="entry name" value="Run_dom"/>
</dbReference>
<reference evidence="6" key="1">
    <citation type="submission" date="2022-12" db="EMBL/GenBank/DDBJ databases">
        <title>Genome assemblies of Blomia tropicalis.</title>
        <authorList>
            <person name="Cui Y."/>
        </authorList>
    </citation>
    <scope>NUCLEOTIDE SEQUENCE</scope>
    <source>
        <tissue evidence="6">Adult mites</tissue>
    </source>
</reference>
<dbReference type="InterPro" id="IPR037213">
    <property type="entry name" value="Run_dom_sf"/>
</dbReference>
<dbReference type="SMART" id="SM00593">
    <property type="entry name" value="RUN"/>
    <property type="match status" value="1"/>
</dbReference>
<dbReference type="InterPro" id="IPR043153">
    <property type="entry name" value="DENN_C"/>
</dbReference>
<dbReference type="SUPFAM" id="SSF140741">
    <property type="entry name" value="RUN domain-like"/>
    <property type="match status" value="1"/>
</dbReference>
<feature type="domain" description="UDENN" evidence="4">
    <location>
        <begin position="23"/>
        <end position="470"/>
    </location>
</feature>
<evidence type="ECO:0000259" key="4">
    <source>
        <dbReference type="PROSITE" id="PS50211"/>
    </source>
</evidence>
<dbReference type="AlphaFoldDB" id="A0A9Q0MHE6"/>
<dbReference type="GO" id="GO:0016020">
    <property type="term" value="C:membrane"/>
    <property type="evidence" value="ECO:0007669"/>
    <property type="project" value="UniProtKB-SubCell"/>
</dbReference>
<evidence type="ECO:0000259" key="5">
    <source>
        <dbReference type="PROSITE" id="PS50826"/>
    </source>
</evidence>
<dbReference type="Gene3D" id="3.40.50.11500">
    <property type="match status" value="1"/>
</dbReference>
<accession>A0A9Q0MHE6</accession>
<dbReference type="InterPro" id="IPR001194">
    <property type="entry name" value="cDENN_dom"/>
</dbReference>
<evidence type="ECO:0000256" key="3">
    <source>
        <dbReference type="ARBA" id="ARBA00023136"/>
    </source>
</evidence>
<keyword evidence="3" id="KW-0472">Membrane</keyword>
<comment type="caution">
    <text evidence="6">The sequence shown here is derived from an EMBL/GenBank/DDBJ whole genome shotgun (WGS) entry which is preliminary data.</text>
</comment>
<protein>
    <submittedName>
        <fullName evidence="6">Uncharacterized protein</fullName>
    </submittedName>
</protein>
<evidence type="ECO:0000256" key="1">
    <source>
        <dbReference type="ARBA" id="ARBA00004370"/>
    </source>
</evidence>
<name>A0A9Q0MHE6_BLOTA</name>
<dbReference type="Pfam" id="PF02759">
    <property type="entry name" value="RUN"/>
    <property type="match status" value="1"/>
</dbReference>
<organism evidence="6 7">
    <name type="scientific">Blomia tropicalis</name>
    <name type="common">Mite</name>
    <dbReference type="NCBI Taxonomy" id="40697"/>
    <lineage>
        <taxon>Eukaryota</taxon>
        <taxon>Metazoa</taxon>
        <taxon>Ecdysozoa</taxon>
        <taxon>Arthropoda</taxon>
        <taxon>Chelicerata</taxon>
        <taxon>Arachnida</taxon>
        <taxon>Acari</taxon>
        <taxon>Acariformes</taxon>
        <taxon>Sarcoptiformes</taxon>
        <taxon>Astigmata</taxon>
        <taxon>Glycyphagoidea</taxon>
        <taxon>Echimyopodidae</taxon>
        <taxon>Blomia</taxon>
    </lineage>
</organism>
<dbReference type="PANTHER" id="PTHR46070">
    <property type="entry name" value="PINSTRIPE, ISOFORM A"/>
    <property type="match status" value="1"/>
</dbReference>
<dbReference type="InterPro" id="IPR005113">
    <property type="entry name" value="uDENN_dom"/>
</dbReference>
<evidence type="ECO:0000313" key="6">
    <source>
        <dbReference type="EMBL" id="KAJ6224507.1"/>
    </source>
</evidence>
<dbReference type="SMART" id="SM00799">
    <property type="entry name" value="DENN"/>
    <property type="match status" value="1"/>
</dbReference>
<feature type="domain" description="RUN" evidence="5">
    <location>
        <begin position="747"/>
        <end position="895"/>
    </location>
</feature>
<evidence type="ECO:0000313" key="7">
    <source>
        <dbReference type="Proteomes" id="UP001142055"/>
    </source>
</evidence>
<dbReference type="Gene3D" id="2.60.60.20">
    <property type="entry name" value="PLAT/LH2 domain"/>
    <property type="match status" value="1"/>
</dbReference>
<dbReference type="PROSITE" id="PS50211">
    <property type="entry name" value="DENN"/>
    <property type="match status" value="1"/>
</dbReference>
<dbReference type="PANTHER" id="PTHR46070:SF1">
    <property type="entry name" value="PINSTRIPE, ISOFORM A"/>
    <property type="match status" value="1"/>
</dbReference>
<keyword evidence="7" id="KW-1185">Reference proteome</keyword>
<dbReference type="Pfam" id="PF03455">
    <property type="entry name" value="dDENN"/>
    <property type="match status" value="1"/>
</dbReference>
<proteinExistence type="predicted"/>
<dbReference type="Pfam" id="PF02141">
    <property type="entry name" value="DENN"/>
    <property type="match status" value="1"/>
</dbReference>